<dbReference type="RefSeq" id="WP_310400102.1">
    <property type="nucleotide sequence ID" value="NZ_JAVDWW010000003.1"/>
</dbReference>
<dbReference type="InterPro" id="IPR046193">
    <property type="entry name" value="DUF6221"/>
</dbReference>
<accession>A0ABU1XCN1</accession>
<gene>
    <name evidence="1" type="ORF">J2W56_002036</name>
</gene>
<dbReference type="EMBL" id="JAVDWW010000003">
    <property type="protein sequence ID" value="MDR7168305.1"/>
    <property type="molecule type" value="Genomic_DNA"/>
</dbReference>
<name>A0ABU1XCN1_9NOCA</name>
<protein>
    <submittedName>
        <fullName evidence="1">Uncharacterized protein</fullName>
    </submittedName>
</protein>
<sequence length="111" mass="12472">MGSIIEFIDARLREDEHAARAVDGQRRAWRFERGDRSVRAGAHDVIVAGNGPANSHIARHDPEQVLREVLAKRLIVTLSQLPGGGGREDRLLRCVALCWADHADYRPEWVL</sequence>
<dbReference type="Proteomes" id="UP001251217">
    <property type="component" value="Unassembled WGS sequence"/>
</dbReference>
<evidence type="ECO:0000313" key="2">
    <source>
        <dbReference type="Proteomes" id="UP001251217"/>
    </source>
</evidence>
<keyword evidence="2" id="KW-1185">Reference proteome</keyword>
<comment type="caution">
    <text evidence="1">The sequence shown here is derived from an EMBL/GenBank/DDBJ whole genome shotgun (WGS) entry which is preliminary data.</text>
</comment>
<organism evidence="1 2">
    <name type="scientific">Nocardia kruczakiae</name>
    <dbReference type="NCBI Taxonomy" id="261477"/>
    <lineage>
        <taxon>Bacteria</taxon>
        <taxon>Bacillati</taxon>
        <taxon>Actinomycetota</taxon>
        <taxon>Actinomycetes</taxon>
        <taxon>Mycobacteriales</taxon>
        <taxon>Nocardiaceae</taxon>
        <taxon>Nocardia</taxon>
    </lineage>
</organism>
<evidence type="ECO:0000313" key="1">
    <source>
        <dbReference type="EMBL" id="MDR7168305.1"/>
    </source>
</evidence>
<proteinExistence type="predicted"/>
<reference evidence="1 2" key="1">
    <citation type="submission" date="2023-07" db="EMBL/GenBank/DDBJ databases">
        <title>Sorghum-associated microbial communities from plants grown in Nebraska, USA.</title>
        <authorList>
            <person name="Schachtman D."/>
        </authorList>
    </citation>
    <scope>NUCLEOTIDE SEQUENCE [LARGE SCALE GENOMIC DNA]</scope>
    <source>
        <strain evidence="1 2">4272</strain>
    </source>
</reference>
<dbReference type="Pfam" id="PF19730">
    <property type="entry name" value="DUF6221"/>
    <property type="match status" value="1"/>
</dbReference>